<dbReference type="InterPro" id="IPR021838">
    <property type="entry name" value="DUF3431"/>
</dbReference>
<dbReference type="Proteomes" id="UP000297229">
    <property type="component" value="Unassembled WGS sequence"/>
</dbReference>
<evidence type="ECO:0000313" key="1">
    <source>
        <dbReference type="EMBL" id="TGO63329.1"/>
    </source>
</evidence>
<protein>
    <submittedName>
        <fullName evidence="1">Uncharacterized protein</fullName>
    </submittedName>
</protein>
<proteinExistence type="predicted"/>
<reference evidence="1 2" key="1">
    <citation type="submission" date="2017-12" db="EMBL/GenBank/DDBJ databases">
        <title>Comparative genomics of Botrytis spp.</title>
        <authorList>
            <person name="Valero-Jimenez C.A."/>
            <person name="Tapia P."/>
            <person name="Veloso J."/>
            <person name="Silva-Moreno E."/>
            <person name="Staats M."/>
            <person name="Valdes J.H."/>
            <person name="Van Kan J.A.L."/>
        </authorList>
    </citation>
    <scope>NUCLEOTIDE SEQUENCE [LARGE SCALE GENOMIC DNA]</scope>
    <source>
        <strain evidence="1 2">Be9601</strain>
    </source>
</reference>
<gene>
    <name evidence="1" type="ORF">BELL_1080g00020</name>
</gene>
<dbReference type="EMBL" id="PQXM01001078">
    <property type="protein sequence ID" value="TGO63329.1"/>
    <property type="molecule type" value="Genomic_DNA"/>
</dbReference>
<dbReference type="PANTHER" id="PTHR37490">
    <property type="entry name" value="EXPRESSED PROTEIN"/>
    <property type="match status" value="1"/>
</dbReference>
<name>A0A4Z1IP59_9HELO</name>
<comment type="caution">
    <text evidence="1">The sequence shown here is derived from an EMBL/GenBank/DDBJ whole genome shotgun (WGS) entry which is preliminary data.</text>
</comment>
<dbReference type="STRING" id="278938.A0A4Z1IP59"/>
<evidence type="ECO:0000313" key="2">
    <source>
        <dbReference type="Proteomes" id="UP000297229"/>
    </source>
</evidence>
<dbReference type="Pfam" id="PF11913">
    <property type="entry name" value="DUF3431"/>
    <property type="match status" value="1"/>
</dbReference>
<dbReference type="OrthoDB" id="426718at2759"/>
<dbReference type="PANTHER" id="PTHR37490:SF3">
    <property type="entry name" value="DUF3431 DOMAIN CONTAINING PROTEIN"/>
    <property type="match status" value="1"/>
</dbReference>
<sequence length="407" mass="47668">MPFPKKLIPFASVLTATFLLLLVKPFLSTRWEPMESGAGQWHNDVQQLHGAKWRTMPETQQPISFRPGIVKPFPATYSKMLVISSTKEEDVNWIRENFENDTRIQSTIYTANDAKAEYHPPKNKGHEVMIYLSYIIENYNNLSDVNVFMHSHQMTWHNNELLDLDAVQMISRLSSERVIREGYMNLRCHWHPGCPDWMHPGIVEEDDDKQEQTIMARAWVELFPLEPVPKVLAQPCCAQFAVSKERIRTLPLARYISYRDWLLRTEISDYISGRVWEYLWQFVFAGQTTLCPKEHICYCDGYGICFGGEMEYQAYWENQTKKDNLNIQLEDWNIRNGEMQNLIDEGRGDEMENSEKPDSAVKEKLEREIDEIQRWLEISKEEAMKRGDVALNRAKEAGREWNDGDGF</sequence>
<keyword evidence="2" id="KW-1185">Reference proteome</keyword>
<organism evidence="1 2">
    <name type="scientific">Botrytis elliptica</name>
    <dbReference type="NCBI Taxonomy" id="278938"/>
    <lineage>
        <taxon>Eukaryota</taxon>
        <taxon>Fungi</taxon>
        <taxon>Dikarya</taxon>
        <taxon>Ascomycota</taxon>
        <taxon>Pezizomycotina</taxon>
        <taxon>Leotiomycetes</taxon>
        <taxon>Helotiales</taxon>
        <taxon>Sclerotiniaceae</taxon>
        <taxon>Botrytis</taxon>
    </lineage>
</organism>
<accession>A0A4Z1IP59</accession>
<dbReference type="AlphaFoldDB" id="A0A4Z1IP59"/>